<dbReference type="AlphaFoldDB" id="A0A5N5X022"/>
<dbReference type="GO" id="GO:0006646">
    <property type="term" value="P:phosphatidylethanolamine biosynthetic process"/>
    <property type="evidence" value="ECO:0007669"/>
    <property type="project" value="TreeGrafter"/>
</dbReference>
<keyword evidence="2" id="KW-0456">Lyase</keyword>
<evidence type="ECO:0000256" key="1">
    <source>
        <dbReference type="ARBA" id="ARBA00022793"/>
    </source>
</evidence>
<dbReference type="GO" id="GO:0004609">
    <property type="term" value="F:phosphatidylserine decarboxylase activity"/>
    <property type="evidence" value="ECO:0007669"/>
    <property type="project" value="InterPro"/>
</dbReference>
<dbReference type="Proteomes" id="UP000326565">
    <property type="component" value="Unassembled WGS sequence"/>
</dbReference>
<dbReference type="EMBL" id="ML732240">
    <property type="protein sequence ID" value="KAB8072740.1"/>
    <property type="molecule type" value="Genomic_DNA"/>
</dbReference>
<keyword evidence="5" id="KW-1185">Reference proteome</keyword>
<keyword evidence="1" id="KW-0210">Decarboxylase</keyword>
<dbReference type="Pfam" id="PF12588">
    <property type="entry name" value="PSDC"/>
    <property type="match status" value="1"/>
</dbReference>
<dbReference type="OrthoDB" id="5973539at2759"/>
<sequence>MATTAVHVPPRDSFHSKDFKAIDKYRLNIIKKAASCPSTQWDVVIQQFGQLINGDPQLKELAEGMLQEIPPTPTYDHDPSGQWGRIKDINHMLQCLNAVLYRAPHWNDDAHKAGLIGVPFNAILNWPMATDSGNKFFKIDKVNRCLKNILNKHGDFLKSPVSKDALPSWFAPGPLEILTVKASPYWPDGKKKNFDQIYITDAGDSCRGYSSWDAFFARKFRDGVRPVEYPDNKHDLGDPNKSIIANACESVAYHLSTNVPRSAKFDVKEQPYSLQDMLHGLYVDNFVYGTVYQAWLAAECYHRWHSPVSGTIKKVEKIQGTYFSELREYGFPEEYANSSIPDPSAPNLSQRYISAVATRALIFIEADNPVIGLMCFIAIGMDEIASCEILVKESQKVMKGQELGSFHLGGSSHCLVFGPQVHLEWTRDAQGKFIDTGFDSDTHPIIPVNKWLAYAQPVGSSHNSPKGR</sequence>
<accession>A0A5N5X022</accession>
<evidence type="ECO:0000256" key="2">
    <source>
        <dbReference type="ARBA" id="ARBA00023239"/>
    </source>
</evidence>
<organism evidence="4 5">
    <name type="scientific">Aspergillus leporis</name>
    <dbReference type="NCBI Taxonomy" id="41062"/>
    <lineage>
        <taxon>Eukaryota</taxon>
        <taxon>Fungi</taxon>
        <taxon>Dikarya</taxon>
        <taxon>Ascomycota</taxon>
        <taxon>Pezizomycotina</taxon>
        <taxon>Eurotiomycetes</taxon>
        <taxon>Eurotiomycetidae</taxon>
        <taxon>Eurotiales</taxon>
        <taxon>Aspergillaceae</taxon>
        <taxon>Aspergillus</taxon>
        <taxon>Aspergillus subgen. Circumdati</taxon>
    </lineage>
</organism>
<evidence type="ECO:0000313" key="4">
    <source>
        <dbReference type="EMBL" id="KAB8072740.1"/>
    </source>
</evidence>
<dbReference type="PANTHER" id="PTHR10067:SF9">
    <property type="entry name" value="PHOSPHATIDYLSERINE DECARBOXYLASE FAMILY PROTEIN (AFU_ORTHOLOGUE AFUA_7G01730)"/>
    <property type="match status" value="1"/>
</dbReference>
<feature type="domain" description="L-tryptophan decarboxylase PsiD-like" evidence="3">
    <location>
        <begin position="44"/>
        <end position="170"/>
    </location>
</feature>
<proteinExistence type="predicted"/>
<evidence type="ECO:0000313" key="5">
    <source>
        <dbReference type="Proteomes" id="UP000326565"/>
    </source>
</evidence>
<protein>
    <submittedName>
        <fullName evidence="4">Phophatidylserine decarboxylase-domain-containing protein</fullName>
    </submittedName>
</protein>
<reference evidence="4 5" key="1">
    <citation type="submission" date="2019-04" db="EMBL/GenBank/DDBJ databases">
        <title>Friends and foes A comparative genomics study of 23 Aspergillus species from section Flavi.</title>
        <authorList>
            <consortium name="DOE Joint Genome Institute"/>
            <person name="Kjaerbolling I."/>
            <person name="Vesth T."/>
            <person name="Frisvad J.C."/>
            <person name="Nybo J.L."/>
            <person name="Theobald S."/>
            <person name="Kildgaard S."/>
            <person name="Isbrandt T."/>
            <person name="Kuo A."/>
            <person name="Sato A."/>
            <person name="Lyhne E.K."/>
            <person name="Kogle M.E."/>
            <person name="Wiebenga A."/>
            <person name="Kun R.S."/>
            <person name="Lubbers R.J."/>
            <person name="Makela M.R."/>
            <person name="Barry K."/>
            <person name="Chovatia M."/>
            <person name="Clum A."/>
            <person name="Daum C."/>
            <person name="Haridas S."/>
            <person name="He G."/>
            <person name="LaButti K."/>
            <person name="Lipzen A."/>
            <person name="Mondo S."/>
            <person name="Riley R."/>
            <person name="Salamov A."/>
            <person name="Simmons B.A."/>
            <person name="Magnuson J.K."/>
            <person name="Henrissat B."/>
            <person name="Mortensen U.H."/>
            <person name="Larsen T.O."/>
            <person name="Devries R.P."/>
            <person name="Grigoriev I.V."/>
            <person name="Machida M."/>
            <person name="Baker S.E."/>
            <person name="Andersen M.R."/>
        </authorList>
    </citation>
    <scope>NUCLEOTIDE SEQUENCE [LARGE SCALE GENOMIC DNA]</scope>
    <source>
        <strain evidence="4 5">CBS 151.66</strain>
    </source>
</reference>
<evidence type="ECO:0000259" key="3">
    <source>
        <dbReference type="Pfam" id="PF12588"/>
    </source>
</evidence>
<dbReference type="PANTHER" id="PTHR10067">
    <property type="entry name" value="PHOSPHATIDYLSERINE DECARBOXYLASE"/>
    <property type="match status" value="1"/>
</dbReference>
<dbReference type="GO" id="GO:0005739">
    <property type="term" value="C:mitochondrion"/>
    <property type="evidence" value="ECO:0007669"/>
    <property type="project" value="TreeGrafter"/>
</dbReference>
<dbReference type="InterPro" id="IPR022237">
    <property type="entry name" value="PsiD-like"/>
</dbReference>
<dbReference type="Pfam" id="PF02666">
    <property type="entry name" value="PS_Dcarbxylase"/>
    <property type="match status" value="1"/>
</dbReference>
<dbReference type="InterPro" id="IPR003817">
    <property type="entry name" value="PS_Dcarbxylase"/>
</dbReference>
<gene>
    <name evidence="4" type="ORF">BDV29DRAFT_158249</name>
</gene>
<name>A0A5N5X022_9EURO</name>